<name>A0A7J6KS28_PERCH</name>
<protein>
    <submittedName>
        <fullName evidence="1">Uncharacterized protein</fullName>
    </submittedName>
</protein>
<comment type="caution">
    <text evidence="1">The sequence shown here is derived from an EMBL/GenBank/DDBJ whole genome shotgun (WGS) entry which is preliminary data.</text>
</comment>
<sequence length="294" mass="33275">MVKLLSANTFQNNTVYEEVIVTYWEKLQENMTSNDAVELIYASYGITKHKATVPDLTVAPRPEAIFIGSEVTGERTRSFFNNEGSFEWMPQHGGLRGSVAPIEYFKIAEGTASFKFFHAKYQYSQNELKKLEIPPNCMGGGLTSKSCYCLYVGYDFNDTSLALQVGMAFTDVKEKLYEARLNISIFYSSDEKEGVSFGNLNIKICMAGSGEGKSLLQPDNATYRGEANISIAFSIVLPLGAGIWVDIFGKTVEHKSNKWEFESYFNLKIWAGVWKFKKEWRWTWLLFKAGPVTF</sequence>
<proteinExistence type="predicted"/>
<gene>
    <name evidence="1" type="ORF">FOL47_001846</name>
</gene>
<dbReference type="AlphaFoldDB" id="A0A7J6KS28"/>
<dbReference type="InterPro" id="IPR046628">
    <property type="entry name" value="DUF6740"/>
</dbReference>
<reference evidence="1 2" key="1">
    <citation type="submission" date="2020-04" db="EMBL/GenBank/DDBJ databases">
        <title>Perkinsus chesapeaki whole genome sequence.</title>
        <authorList>
            <person name="Bogema D.R."/>
        </authorList>
    </citation>
    <scope>NUCLEOTIDE SEQUENCE [LARGE SCALE GENOMIC DNA]</scope>
    <source>
        <strain evidence="1">ATCC PRA-425</strain>
    </source>
</reference>
<keyword evidence="2" id="KW-1185">Reference proteome</keyword>
<dbReference type="EMBL" id="JAAPAO010001460">
    <property type="protein sequence ID" value="KAF4649672.1"/>
    <property type="molecule type" value="Genomic_DNA"/>
</dbReference>
<evidence type="ECO:0000313" key="1">
    <source>
        <dbReference type="EMBL" id="KAF4649672.1"/>
    </source>
</evidence>
<organism evidence="1 2">
    <name type="scientific">Perkinsus chesapeaki</name>
    <name type="common">Clam parasite</name>
    <name type="synonym">Perkinsus andrewsi</name>
    <dbReference type="NCBI Taxonomy" id="330153"/>
    <lineage>
        <taxon>Eukaryota</taxon>
        <taxon>Sar</taxon>
        <taxon>Alveolata</taxon>
        <taxon>Perkinsozoa</taxon>
        <taxon>Perkinsea</taxon>
        <taxon>Perkinsida</taxon>
        <taxon>Perkinsidae</taxon>
        <taxon>Perkinsus</taxon>
    </lineage>
</organism>
<accession>A0A7J6KS28</accession>
<evidence type="ECO:0000313" key="2">
    <source>
        <dbReference type="Proteomes" id="UP000591131"/>
    </source>
</evidence>
<dbReference type="Pfam" id="PF20525">
    <property type="entry name" value="DUF6740"/>
    <property type="match status" value="2"/>
</dbReference>
<dbReference type="Proteomes" id="UP000591131">
    <property type="component" value="Unassembled WGS sequence"/>
</dbReference>